<organism evidence="1 2">
    <name type="scientific">Purpureocillium lilacinum</name>
    <name type="common">Paecilomyces lilacinus</name>
    <dbReference type="NCBI Taxonomy" id="33203"/>
    <lineage>
        <taxon>Eukaryota</taxon>
        <taxon>Fungi</taxon>
        <taxon>Dikarya</taxon>
        <taxon>Ascomycota</taxon>
        <taxon>Pezizomycotina</taxon>
        <taxon>Sordariomycetes</taxon>
        <taxon>Hypocreomycetidae</taxon>
        <taxon>Hypocreales</taxon>
        <taxon>Ophiocordycipitaceae</taxon>
        <taxon>Purpureocillium</taxon>
    </lineage>
</organism>
<accession>A0ACC4DT26</accession>
<protein>
    <submittedName>
        <fullName evidence="1">Uncharacterized protein</fullName>
    </submittedName>
</protein>
<evidence type="ECO:0000313" key="2">
    <source>
        <dbReference type="Proteomes" id="UP001638806"/>
    </source>
</evidence>
<proteinExistence type="predicted"/>
<sequence length="317" mass="34448">MCCWFTPVSDSAALHHHHGRPPRKLRLPPLLHHPTLAPPRLLPSVTPVVVVSLHRPAALNGFTDEMADELVSAFSTLSSDPRVRAVVLASSDPKNKIFCVGMDFNQRHDLPPRAEDHRDSGGRVALAVYNCVKPVVAAINGSAVGIGITMTLPANIRVASRDAKVGFVFARRGFIMEACSSFFLPRLVGASRALHLVSTGAVYPASHKLFGELFSEVVAPDEVLPTALAIADDIAANVSTKAARVMKDLIYRGAESPEEAHLLDSRVFHGMALSEDAKEGKESFLQKRKPEFKATMADAPSSYPWWTPVDVRVKPKI</sequence>
<dbReference type="Proteomes" id="UP001638806">
    <property type="component" value="Unassembled WGS sequence"/>
</dbReference>
<keyword evidence="2" id="KW-1185">Reference proteome</keyword>
<gene>
    <name evidence="1" type="ORF">ACCO45_006871</name>
</gene>
<dbReference type="EMBL" id="JBGNUJ010000006">
    <property type="protein sequence ID" value="KAL3958709.1"/>
    <property type="molecule type" value="Genomic_DNA"/>
</dbReference>
<name>A0ACC4DT26_PURLI</name>
<reference evidence="1" key="1">
    <citation type="submission" date="2024-12" db="EMBL/GenBank/DDBJ databases">
        <title>Comparative genomics and development of molecular markers within Purpureocillium lilacinum and among Purpureocillium species.</title>
        <authorList>
            <person name="Yeh Z.-Y."/>
            <person name="Ni N.-T."/>
            <person name="Lo P.-H."/>
            <person name="Mushyakhwo K."/>
            <person name="Lin C.-F."/>
            <person name="Nai Y.-S."/>
        </authorList>
    </citation>
    <scope>NUCLEOTIDE SEQUENCE</scope>
    <source>
        <strain evidence="1">NCHU-NPUST-175</strain>
    </source>
</reference>
<comment type="caution">
    <text evidence="1">The sequence shown here is derived from an EMBL/GenBank/DDBJ whole genome shotgun (WGS) entry which is preliminary data.</text>
</comment>
<evidence type="ECO:0000313" key="1">
    <source>
        <dbReference type="EMBL" id="KAL3958709.1"/>
    </source>
</evidence>